<dbReference type="Pfam" id="PF01979">
    <property type="entry name" value="Amidohydro_1"/>
    <property type="match status" value="1"/>
</dbReference>
<protein>
    <submittedName>
        <fullName evidence="3">Amidohydrolase family protein</fullName>
    </submittedName>
</protein>
<proteinExistence type="predicted"/>
<organism evidence="3 4">
    <name type="scientific">Herbiconiux oxytropis</name>
    <dbReference type="NCBI Taxonomy" id="2970915"/>
    <lineage>
        <taxon>Bacteria</taxon>
        <taxon>Bacillati</taxon>
        <taxon>Actinomycetota</taxon>
        <taxon>Actinomycetes</taxon>
        <taxon>Micrococcales</taxon>
        <taxon>Microbacteriaceae</taxon>
        <taxon>Herbiconiux</taxon>
    </lineage>
</organism>
<dbReference type="SUPFAM" id="SSF51556">
    <property type="entry name" value="Metallo-dependent hydrolases"/>
    <property type="match status" value="1"/>
</dbReference>
<feature type="domain" description="Amidohydrolase-related" evidence="2">
    <location>
        <begin position="57"/>
        <end position="426"/>
    </location>
</feature>
<dbReference type="PANTHER" id="PTHR43794">
    <property type="entry name" value="AMINOHYDROLASE SSNA-RELATED"/>
    <property type="match status" value="1"/>
</dbReference>
<dbReference type="RefSeq" id="WP_259526404.1">
    <property type="nucleotide sequence ID" value="NZ_JANLCK010000003.1"/>
</dbReference>
<gene>
    <name evidence="3" type="ORF">N1028_07905</name>
</gene>
<evidence type="ECO:0000313" key="3">
    <source>
        <dbReference type="EMBL" id="MCS5725820.1"/>
    </source>
</evidence>
<evidence type="ECO:0000313" key="4">
    <source>
        <dbReference type="Proteomes" id="UP001165587"/>
    </source>
</evidence>
<keyword evidence="1" id="KW-0378">Hydrolase</keyword>
<dbReference type="InterPro" id="IPR032466">
    <property type="entry name" value="Metal_Hydrolase"/>
</dbReference>
<dbReference type="Proteomes" id="UP001165587">
    <property type="component" value="Unassembled WGS sequence"/>
</dbReference>
<keyword evidence="4" id="KW-1185">Reference proteome</keyword>
<accession>A0AA41XGI1</accession>
<dbReference type="SUPFAM" id="SSF51338">
    <property type="entry name" value="Composite domain of metallo-dependent hydrolases"/>
    <property type="match status" value="1"/>
</dbReference>
<dbReference type="AlphaFoldDB" id="A0AA41XGI1"/>
<dbReference type="GO" id="GO:0016810">
    <property type="term" value="F:hydrolase activity, acting on carbon-nitrogen (but not peptide) bonds"/>
    <property type="evidence" value="ECO:0007669"/>
    <property type="project" value="InterPro"/>
</dbReference>
<reference evidence="3" key="1">
    <citation type="submission" date="2022-08" db="EMBL/GenBank/DDBJ databases">
        <authorList>
            <person name="Deng Y."/>
            <person name="Han X.-F."/>
            <person name="Zhang Y.-Q."/>
        </authorList>
    </citation>
    <scope>NUCLEOTIDE SEQUENCE</scope>
    <source>
        <strain evidence="3">CPCC 203407</strain>
    </source>
</reference>
<evidence type="ECO:0000256" key="1">
    <source>
        <dbReference type="ARBA" id="ARBA00022801"/>
    </source>
</evidence>
<dbReference type="InterPro" id="IPR006680">
    <property type="entry name" value="Amidohydro-rel"/>
</dbReference>
<evidence type="ECO:0000259" key="2">
    <source>
        <dbReference type="Pfam" id="PF01979"/>
    </source>
</evidence>
<comment type="caution">
    <text evidence="3">The sequence shown here is derived from an EMBL/GenBank/DDBJ whole genome shotgun (WGS) entry which is preliminary data.</text>
</comment>
<dbReference type="InterPro" id="IPR050287">
    <property type="entry name" value="MTA/SAH_deaminase"/>
</dbReference>
<dbReference type="PANTHER" id="PTHR43794:SF11">
    <property type="entry name" value="AMIDOHYDROLASE-RELATED DOMAIN-CONTAINING PROTEIN"/>
    <property type="match status" value="1"/>
</dbReference>
<name>A0AA41XGI1_9MICO</name>
<dbReference type="InterPro" id="IPR011059">
    <property type="entry name" value="Metal-dep_hydrolase_composite"/>
</dbReference>
<sequence>MTRTTILEPSWTLVHQGGRAELVADHSVVVEEGRIAEIVPGRLPGEQNRIDLTGQLLLPGLISAHTHTALGSATRGLIEGGRSYGPPAVMLESLSDDDIDALTQYNLAEILRAGCTTQVEQSLTLGHAKSYVRVASNWGVRGYPSTMLPSFSSMLPIWFGDDDAVTGSSAGTIAQIEEYLAWARTVQGAEGDRIRPMIAPHGPETATPETLDAILAAAKELGTGIHTHLATLPSDAERMKRLWGKGPVEWVGDHGWYDVPLLGAHLGGWEPETDAPYLAAQPNFTFVHCPSGAGAGSGEGRQPYIEALGAGINVAVGLDTHSNDMVENAKLAVLYGRLRYDIIHDSSPVPVKRPTVWDMVDSVTVNPADGLQRPDLGRIEAGALADLTSIDVSGLLVGAGTAGPEPLNNLLYANGTMVRTVMVEGVLQVHEGRLVIADEGDVMRRGAAVVERLWKDLEAQGWFTPTER</sequence>
<dbReference type="Gene3D" id="3.20.20.140">
    <property type="entry name" value="Metal-dependent hydrolases"/>
    <property type="match status" value="1"/>
</dbReference>
<dbReference type="Gene3D" id="2.30.40.10">
    <property type="entry name" value="Urease, subunit C, domain 1"/>
    <property type="match status" value="1"/>
</dbReference>
<dbReference type="EMBL" id="JANLCK010000003">
    <property type="protein sequence ID" value="MCS5725820.1"/>
    <property type="molecule type" value="Genomic_DNA"/>
</dbReference>